<organism evidence="1 2">
    <name type="scientific">Denitrificimonas halotolerans</name>
    <dbReference type="NCBI Taxonomy" id="3098930"/>
    <lineage>
        <taxon>Bacteria</taxon>
        <taxon>Pseudomonadati</taxon>
        <taxon>Pseudomonadota</taxon>
        <taxon>Gammaproteobacteria</taxon>
        <taxon>Pseudomonadales</taxon>
        <taxon>Pseudomonadaceae</taxon>
        <taxon>Denitrificimonas</taxon>
    </lineage>
</organism>
<sequence length="95" mass="10996">MSKLTRENMSFSDQDFDEMWSLWRYKGHNPAEKLSVFETKDGGETYYSVGILDYISLENRIFPSKKVYRSYTQAFAAVGRALDKFSVCKDNPSDS</sequence>
<keyword evidence="2" id="KW-1185">Reference proteome</keyword>
<gene>
    <name evidence="1" type="ORF">TOI97_03080</name>
</gene>
<comment type="caution">
    <text evidence="1">The sequence shown here is derived from an EMBL/GenBank/DDBJ whole genome shotgun (WGS) entry which is preliminary data.</text>
</comment>
<name>A0ABU5GQD3_9GAMM</name>
<dbReference type="EMBL" id="JAXIVU010000002">
    <property type="protein sequence ID" value="MDY7218565.1"/>
    <property type="molecule type" value="Genomic_DNA"/>
</dbReference>
<dbReference type="RefSeq" id="WP_321552654.1">
    <property type="nucleotide sequence ID" value="NZ_JAXIVU010000002.1"/>
</dbReference>
<evidence type="ECO:0000313" key="2">
    <source>
        <dbReference type="Proteomes" id="UP001294570"/>
    </source>
</evidence>
<evidence type="ECO:0000313" key="1">
    <source>
        <dbReference type="EMBL" id="MDY7218565.1"/>
    </source>
</evidence>
<dbReference type="Proteomes" id="UP001294570">
    <property type="component" value="Unassembled WGS sequence"/>
</dbReference>
<protein>
    <submittedName>
        <fullName evidence="1">Uncharacterized protein</fullName>
    </submittedName>
</protein>
<reference evidence="1 2" key="1">
    <citation type="submission" date="2023-12" db="EMBL/GenBank/DDBJ databases">
        <title>Denitrificimonas halotolerans sp. nov.,a novel species isolated from landfill leachate.</title>
        <authorList>
            <person name="Wang S."/>
        </authorList>
    </citation>
    <scope>NUCLEOTIDE SEQUENCE [LARGE SCALE GENOMIC DNA]</scope>
    <source>
        <strain evidence="1 2">JX-1</strain>
    </source>
</reference>
<proteinExistence type="predicted"/>
<accession>A0ABU5GQD3</accession>